<dbReference type="PANTHER" id="PTHR23155:SF1185">
    <property type="entry name" value="DISEASE RESISTANCE RPP8-LIKE PROTEIN 3-RELATED"/>
    <property type="match status" value="1"/>
</dbReference>
<dbReference type="Pfam" id="PF18052">
    <property type="entry name" value="Rx_N"/>
    <property type="match status" value="1"/>
</dbReference>
<dbReference type="InterPro" id="IPR042197">
    <property type="entry name" value="Apaf_helical"/>
</dbReference>
<evidence type="ECO:0000256" key="1">
    <source>
        <dbReference type="ARBA" id="ARBA00022737"/>
    </source>
</evidence>
<dbReference type="EMBL" id="JBDFQZ010000008">
    <property type="protein sequence ID" value="KAK9698129.1"/>
    <property type="molecule type" value="Genomic_DNA"/>
</dbReference>
<dbReference type="AlphaFoldDB" id="A0AAW1J4U8"/>
<name>A0AAW1J4U8_SAPOF</name>
<keyword evidence="3" id="KW-0611">Plant defense</keyword>
<dbReference type="InterPro" id="IPR038005">
    <property type="entry name" value="RX-like_CC"/>
</dbReference>
<keyword evidence="10" id="KW-1185">Reference proteome</keyword>
<dbReference type="SUPFAM" id="SSF52540">
    <property type="entry name" value="P-loop containing nucleoside triphosphate hydrolases"/>
    <property type="match status" value="1"/>
</dbReference>
<feature type="domain" description="Disease resistance N-terminal" evidence="6">
    <location>
        <begin position="61"/>
        <end position="138"/>
    </location>
</feature>
<feature type="transmembrane region" description="Helical" evidence="4">
    <location>
        <begin position="990"/>
        <end position="1009"/>
    </location>
</feature>
<feature type="domain" description="Disease resistance protein winged helix" evidence="7">
    <location>
        <begin position="484"/>
        <end position="557"/>
    </location>
</feature>
<dbReference type="Gene3D" id="1.10.10.10">
    <property type="entry name" value="Winged helix-like DNA-binding domain superfamily/Winged helix DNA-binding domain"/>
    <property type="match status" value="1"/>
</dbReference>
<dbReference type="InterPro" id="IPR027417">
    <property type="entry name" value="P-loop_NTPase"/>
</dbReference>
<proteinExistence type="predicted"/>
<keyword evidence="4" id="KW-0812">Transmembrane</keyword>
<dbReference type="PRINTS" id="PR00364">
    <property type="entry name" value="DISEASERSIST"/>
</dbReference>
<evidence type="ECO:0008006" key="11">
    <source>
        <dbReference type="Google" id="ProtNLM"/>
    </source>
</evidence>
<dbReference type="Pfam" id="PF00931">
    <property type="entry name" value="NB-ARC"/>
    <property type="match status" value="1"/>
</dbReference>
<dbReference type="InterPro" id="IPR044974">
    <property type="entry name" value="Disease_R_plants"/>
</dbReference>
<reference evidence="9" key="1">
    <citation type="submission" date="2024-03" db="EMBL/GenBank/DDBJ databases">
        <title>WGS assembly of Saponaria officinalis var. Norfolk2.</title>
        <authorList>
            <person name="Jenkins J."/>
            <person name="Shu S."/>
            <person name="Grimwood J."/>
            <person name="Barry K."/>
            <person name="Goodstein D."/>
            <person name="Schmutz J."/>
            <person name="Leebens-Mack J."/>
            <person name="Osbourn A."/>
        </authorList>
    </citation>
    <scope>NUCLEOTIDE SEQUENCE [LARGE SCALE GENOMIC DNA]</scope>
    <source>
        <strain evidence="9">JIC</strain>
    </source>
</reference>
<dbReference type="Gene3D" id="1.20.5.4130">
    <property type="match status" value="1"/>
</dbReference>
<keyword evidence="2" id="KW-0547">Nucleotide-binding</keyword>
<dbReference type="SUPFAM" id="SSF52058">
    <property type="entry name" value="L domain-like"/>
    <property type="match status" value="1"/>
</dbReference>
<evidence type="ECO:0000259" key="8">
    <source>
        <dbReference type="Pfam" id="PF23598"/>
    </source>
</evidence>
<organism evidence="9 10">
    <name type="scientific">Saponaria officinalis</name>
    <name type="common">Common soapwort</name>
    <name type="synonym">Lychnis saponaria</name>
    <dbReference type="NCBI Taxonomy" id="3572"/>
    <lineage>
        <taxon>Eukaryota</taxon>
        <taxon>Viridiplantae</taxon>
        <taxon>Streptophyta</taxon>
        <taxon>Embryophyta</taxon>
        <taxon>Tracheophyta</taxon>
        <taxon>Spermatophyta</taxon>
        <taxon>Magnoliopsida</taxon>
        <taxon>eudicotyledons</taxon>
        <taxon>Gunneridae</taxon>
        <taxon>Pentapetalae</taxon>
        <taxon>Caryophyllales</taxon>
        <taxon>Caryophyllaceae</taxon>
        <taxon>Caryophylleae</taxon>
        <taxon>Saponaria</taxon>
    </lineage>
</organism>
<dbReference type="GO" id="GO:0098542">
    <property type="term" value="P:defense response to other organism"/>
    <property type="evidence" value="ECO:0007669"/>
    <property type="project" value="TreeGrafter"/>
</dbReference>
<dbReference type="GO" id="GO:0043531">
    <property type="term" value="F:ADP binding"/>
    <property type="evidence" value="ECO:0007669"/>
    <property type="project" value="InterPro"/>
</dbReference>
<feature type="domain" description="Disease resistance R13L4/SHOC-2-like LRR" evidence="8">
    <location>
        <begin position="641"/>
        <end position="938"/>
    </location>
</feature>
<evidence type="ECO:0000256" key="3">
    <source>
        <dbReference type="ARBA" id="ARBA00022821"/>
    </source>
</evidence>
<evidence type="ECO:0000313" key="9">
    <source>
        <dbReference type="EMBL" id="KAK9698129.1"/>
    </source>
</evidence>
<dbReference type="InterPro" id="IPR055414">
    <property type="entry name" value="LRR_R13L4/SHOC2-like"/>
</dbReference>
<dbReference type="Gene3D" id="3.80.10.10">
    <property type="entry name" value="Ribonuclease Inhibitor"/>
    <property type="match status" value="1"/>
</dbReference>
<accession>A0AAW1J4U8</accession>
<dbReference type="Gene3D" id="1.10.8.430">
    <property type="entry name" value="Helical domain of apoptotic protease-activating factors"/>
    <property type="match status" value="1"/>
</dbReference>
<dbReference type="Pfam" id="PF23559">
    <property type="entry name" value="WHD_DRP"/>
    <property type="match status" value="1"/>
</dbReference>
<evidence type="ECO:0000256" key="4">
    <source>
        <dbReference type="SAM" id="Phobius"/>
    </source>
</evidence>
<evidence type="ECO:0000259" key="5">
    <source>
        <dbReference type="Pfam" id="PF00931"/>
    </source>
</evidence>
<evidence type="ECO:0000313" key="10">
    <source>
        <dbReference type="Proteomes" id="UP001443914"/>
    </source>
</evidence>
<dbReference type="PANTHER" id="PTHR23155">
    <property type="entry name" value="DISEASE RESISTANCE PROTEIN RP"/>
    <property type="match status" value="1"/>
</dbReference>
<keyword evidence="4" id="KW-1133">Transmembrane helix</keyword>
<dbReference type="Gene3D" id="3.40.50.300">
    <property type="entry name" value="P-loop containing nucleotide triphosphate hydrolases"/>
    <property type="match status" value="1"/>
</dbReference>
<dbReference type="FunFam" id="3.40.50.300:FF:001091">
    <property type="entry name" value="Probable disease resistance protein At1g61300"/>
    <property type="match status" value="1"/>
</dbReference>
<dbReference type="InterPro" id="IPR036388">
    <property type="entry name" value="WH-like_DNA-bd_sf"/>
</dbReference>
<gene>
    <name evidence="9" type="ORF">RND81_08G084400</name>
</gene>
<evidence type="ECO:0000259" key="6">
    <source>
        <dbReference type="Pfam" id="PF18052"/>
    </source>
</evidence>
<keyword evidence="1" id="KW-0677">Repeat</keyword>
<dbReference type="FunFam" id="1.10.10.10:FF:000322">
    <property type="entry name" value="Probable disease resistance protein At1g63360"/>
    <property type="match status" value="1"/>
</dbReference>
<dbReference type="Proteomes" id="UP001443914">
    <property type="component" value="Unassembled WGS sequence"/>
</dbReference>
<comment type="caution">
    <text evidence="9">The sequence shown here is derived from an EMBL/GenBank/DDBJ whole genome shotgun (WGS) entry which is preliminary data.</text>
</comment>
<dbReference type="InterPro" id="IPR032675">
    <property type="entry name" value="LRR_dom_sf"/>
</dbReference>
<evidence type="ECO:0000256" key="2">
    <source>
        <dbReference type="ARBA" id="ARBA00022741"/>
    </source>
</evidence>
<sequence length="1062" mass="121696">MITRAKRFQHVLFFIVQKPSCQVARTKSIILVGWSKIIVLSKAACRLVLLANLPRLILAAQWLEALLVQEAQYLSEVSDKVEELQSELEWMQCFLLDADGKQNNNSLIRKWVSELSNLSLEAEDLIEMYVLEVSNERQDGFLNTLKSLPYFWRDAKTLHVIGSQIDRLTSKISKLSSRLQTYGVRSSYDIQSSHMAMTKKFLAEQRRTYAHAQIDFIVGLEPEGAKLIKKLQNDPEKILVVHGMGGIGKTALAKQVYRKCLSQGHFVSCAWAYVSQQCSIEAVCKDLLNELIPKYDEERSRINNLEASQLPGKIFDILKRKNCLIILDDVWTVRDWKCLEPAFPIHDTSCGSKILVTTRNPQIFSDLGEDLVSTWETQPLKEDSCWELLENNGCFKRNGLDSLMKKVAEKMLGHCNGHPLAIIALGGFLATKKSLEEWESVCKNIQSHLQGDEESYSGVYDVLAMSYYDLHYNLRPCFLHMGHFPEDSRIDVEKLYNLWIADGIVSSTQDQIGKERSLEDIADNYMNQLVQRGMIQVNRKDSDGRISSCSLHDLMRDYCLEMTREENFLQIMYIDEQQNASADARSDKARRVTMYVGKEDGQSVLKSLSGKFSSLRSLMFISTNTEQDEDEDSCEWIRTLCRRFKLLRVLDFEGRVVLKGTFPSEVGNLIYLKYLCLKGTRITELPSSIRKLKSLLLLDLRVSRVIIKLPNVLSEMISLCWLYFPVRILSQEYDNTQGYEIEDGSQLILNKLSHLERVSEVDLDKVDVKSLLERTSMRKLSATCRQKKESLIPFLKSSTIKHLSLKIDAGLLTGNSEMLLSKSSSLRILHIDAESWPPTQITIRVNMFPCNLVELGFWYCKLSEDPMPVLEKLPNLRNLQLHICYRGVEMNCSDTAFPELTYLELDGLFSLKFWNVEKGGFPKLLEMAIYNCPLQKISDALHPGINILCSSGLDSLANEYRLRDKASEEEQIPNLDMSSEEDQMPKLCEFPLLVLAIIPFVMFSFYFCWSKKHLSSLGVNFTWRVYFHTLIIAEVLLDNKERSNLVENGNILEIFGENRMVK</sequence>
<protein>
    <recommendedName>
        <fullName evidence="11">Disease resistance protein</fullName>
    </recommendedName>
</protein>
<dbReference type="InterPro" id="IPR002182">
    <property type="entry name" value="NB-ARC"/>
</dbReference>
<feature type="domain" description="NB-ARC" evidence="5">
    <location>
        <begin position="226"/>
        <end position="394"/>
    </location>
</feature>
<dbReference type="InterPro" id="IPR041118">
    <property type="entry name" value="Rx_N"/>
</dbReference>
<dbReference type="CDD" id="cd14798">
    <property type="entry name" value="RX-CC_like"/>
    <property type="match status" value="1"/>
</dbReference>
<dbReference type="Pfam" id="PF23598">
    <property type="entry name" value="LRR_14"/>
    <property type="match status" value="1"/>
</dbReference>
<evidence type="ECO:0000259" key="7">
    <source>
        <dbReference type="Pfam" id="PF23559"/>
    </source>
</evidence>
<keyword evidence="4" id="KW-0472">Membrane</keyword>
<dbReference type="InterPro" id="IPR058922">
    <property type="entry name" value="WHD_DRP"/>
</dbReference>